<dbReference type="STRING" id="1216932.CM240_2475"/>
<evidence type="ECO:0000256" key="2">
    <source>
        <dbReference type="ARBA" id="ARBA00004787"/>
    </source>
</evidence>
<dbReference type="InterPro" id="IPR018294">
    <property type="entry name" value="ISPD_synthase_CS"/>
</dbReference>
<dbReference type="PANTHER" id="PTHR32125">
    <property type="entry name" value="2-C-METHYL-D-ERYTHRITOL 4-PHOSPHATE CYTIDYLYLTRANSFERASE, CHLOROPLASTIC"/>
    <property type="match status" value="1"/>
</dbReference>
<dbReference type="EC" id="2.7.7.60" evidence="7"/>
<dbReference type="Pfam" id="PF01128">
    <property type="entry name" value="IspD"/>
    <property type="match status" value="1"/>
</dbReference>
<evidence type="ECO:0000256" key="4">
    <source>
        <dbReference type="ARBA" id="ARBA00022679"/>
    </source>
</evidence>
<dbReference type="PANTHER" id="PTHR32125:SF4">
    <property type="entry name" value="2-C-METHYL-D-ERYTHRITOL 4-PHOSPHATE CYTIDYLYLTRANSFERASE, CHLOROPLASTIC"/>
    <property type="match status" value="1"/>
</dbReference>
<dbReference type="SUPFAM" id="SSF53448">
    <property type="entry name" value="Nucleotide-diphospho-sugar transferases"/>
    <property type="match status" value="1"/>
</dbReference>
<dbReference type="FunFam" id="3.90.550.10:FF:000003">
    <property type="entry name" value="2-C-methyl-D-erythritol 4-phosphate cytidylyltransferase"/>
    <property type="match status" value="1"/>
</dbReference>
<dbReference type="RefSeq" id="WP_044039410.1">
    <property type="nucleotide sequence ID" value="NZ_HG917868.1"/>
</dbReference>
<dbReference type="eggNOG" id="COG1211">
    <property type="taxonomic scope" value="Bacteria"/>
</dbReference>
<dbReference type="InterPro" id="IPR050088">
    <property type="entry name" value="IspD/TarI_cytidylyltransf_bact"/>
</dbReference>
<dbReference type="HAMAP" id="MF_00108">
    <property type="entry name" value="IspD"/>
    <property type="match status" value="1"/>
</dbReference>
<dbReference type="UniPathway" id="UPA00056">
    <property type="reaction ID" value="UER00093"/>
</dbReference>
<feature type="site" description="Transition state stabilizer" evidence="7">
    <location>
        <position position="16"/>
    </location>
</feature>
<proteinExistence type="inferred from homology"/>
<feature type="site" description="Positions MEP for the nucleophilic attack" evidence="7">
    <location>
        <position position="210"/>
    </location>
</feature>
<dbReference type="CDD" id="cd02516">
    <property type="entry name" value="CDP-ME_synthetase"/>
    <property type="match status" value="1"/>
</dbReference>
<dbReference type="AlphaFoldDB" id="W6RY70"/>
<evidence type="ECO:0000313" key="9">
    <source>
        <dbReference type="Proteomes" id="UP000019426"/>
    </source>
</evidence>
<evidence type="ECO:0000256" key="5">
    <source>
        <dbReference type="ARBA" id="ARBA00022695"/>
    </source>
</evidence>
<organism evidence="8 9">
    <name type="scientific">Clostridium bornimense</name>
    <dbReference type="NCBI Taxonomy" id="1216932"/>
    <lineage>
        <taxon>Bacteria</taxon>
        <taxon>Bacillati</taxon>
        <taxon>Bacillota</taxon>
        <taxon>Clostridia</taxon>
        <taxon>Eubacteriales</taxon>
        <taxon>Clostridiaceae</taxon>
        <taxon>Clostridium</taxon>
    </lineage>
</organism>
<comment type="pathway">
    <text evidence="2 7">Isoprenoid biosynthesis; isopentenyl diphosphate biosynthesis via DXP pathway; isopentenyl diphosphate from 1-deoxy-D-xylulose 5-phosphate: step 2/6.</text>
</comment>
<keyword evidence="9" id="KW-1185">Reference proteome</keyword>
<evidence type="ECO:0000256" key="1">
    <source>
        <dbReference type="ARBA" id="ARBA00001282"/>
    </source>
</evidence>
<evidence type="ECO:0000256" key="3">
    <source>
        <dbReference type="ARBA" id="ARBA00009789"/>
    </source>
</evidence>
<keyword evidence="4 7" id="KW-0808">Transferase</keyword>
<protein>
    <recommendedName>
        <fullName evidence="7">2-C-methyl-D-erythritol 4-phosphate cytidylyltransferase</fullName>
        <ecNumber evidence="7">2.7.7.60</ecNumber>
    </recommendedName>
    <alternativeName>
        <fullName evidence="7">4-diphosphocytidyl-2C-methyl-D-erythritol synthase</fullName>
    </alternativeName>
    <alternativeName>
        <fullName evidence="7">MEP cytidylyltransferase</fullName>
        <shortName evidence="7">MCT</shortName>
    </alternativeName>
</protein>
<dbReference type="GO" id="GO:0050518">
    <property type="term" value="F:2-C-methyl-D-erythritol 4-phosphate cytidylyltransferase activity"/>
    <property type="evidence" value="ECO:0007669"/>
    <property type="project" value="UniProtKB-UniRule"/>
</dbReference>
<reference evidence="8 9" key="1">
    <citation type="submission" date="2013-11" db="EMBL/GenBank/DDBJ databases">
        <title>Complete genome sequence of Clostridum sp. M2/40.</title>
        <authorList>
            <person name="Wibberg D."/>
            <person name="Puehler A."/>
            <person name="Schlueter A."/>
        </authorList>
    </citation>
    <scope>NUCLEOTIDE SEQUENCE [LARGE SCALE GENOMIC DNA]</scope>
    <source>
        <strain evidence="9">M2/40</strain>
    </source>
</reference>
<accession>W6RY70</accession>
<dbReference type="InterPro" id="IPR034683">
    <property type="entry name" value="IspD/TarI"/>
</dbReference>
<dbReference type="InterPro" id="IPR001228">
    <property type="entry name" value="IspD"/>
</dbReference>
<feature type="site" description="Positions MEP for the nucleophilic attack" evidence="7">
    <location>
        <position position="154"/>
    </location>
</feature>
<dbReference type="NCBIfam" id="TIGR00453">
    <property type="entry name" value="ispD"/>
    <property type="match status" value="1"/>
</dbReference>
<evidence type="ECO:0000256" key="7">
    <source>
        <dbReference type="HAMAP-Rule" id="MF_00108"/>
    </source>
</evidence>
<dbReference type="OrthoDB" id="9806837at2"/>
<dbReference type="Gene3D" id="3.90.550.10">
    <property type="entry name" value="Spore Coat Polysaccharide Biosynthesis Protein SpsA, Chain A"/>
    <property type="match status" value="1"/>
</dbReference>
<name>W6RY70_9CLOT</name>
<dbReference type="HOGENOM" id="CLU_061281_2_2_9"/>
<dbReference type="InterPro" id="IPR029044">
    <property type="entry name" value="Nucleotide-diphossugar_trans"/>
</dbReference>
<dbReference type="GO" id="GO:0019288">
    <property type="term" value="P:isopentenyl diphosphate biosynthetic process, methylerythritol 4-phosphate pathway"/>
    <property type="evidence" value="ECO:0007669"/>
    <property type="project" value="UniProtKB-UniRule"/>
</dbReference>
<evidence type="ECO:0000256" key="6">
    <source>
        <dbReference type="ARBA" id="ARBA00023229"/>
    </source>
</evidence>
<sequence>MNKNIAIILGAGKGSRMKLGYNKQFLELRDEPIIVRNIRTFENHCEINGIYIVSSKEEIDKFNKLIEKYNFKKVRGIIEGGKERADSVLNGLRGIEQCNIVLIHDGARPFVSENIISEGIKYAKKYRAAAPGVKVKDTIKQINEDGFSIGTVDREVLISIQTPQCFQYEDILKAHEFAKKNDIILTDDTSAIETLGIHSYIYSGDYNNIKITTAEDIAIAEKILEN</sequence>
<feature type="site" description="Transition state stabilizer" evidence="7">
    <location>
        <position position="23"/>
    </location>
</feature>
<comment type="function">
    <text evidence="7">Catalyzes the formation of 4-diphosphocytidyl-2-C-methyl-D-erythritol from CTP and 2-C-methyl-D-erythritol 4-phosphate (MEP).</text>
</comment>
<evidence type="ECO:0000313" key="8">
    <source>
        <dbReference type="EMBL" id="CDM69611.1"/>
    </source>
</evidence>
<keyword evidence="5 7" id="KW-0548">Nucleotidyltransferase</keyword>
<dbReference type="PATRIC" id="fig|1216932.3.peg.2454"/>
<comment type="catalytic activity">
    <reaction evidence="1 7">
        <text>2-C-methyl-D-erythritol 4-phosphate + CTP + H(+) = 4-CDP-2-C-methyl-D-erythritol + diphosphate</text>
        <dbReference type="Rhea" id="RHEA:13429"/>
        <dbReference type="ChEBI" id="CHEBI:15378"/>
        <dbReference type="ChEBI" id="CHEBI:33019"/>
        <dbReference type="ChEBI" id="CHEBI:37563"/>
        <dbReference type="ChEBI" id="CHEBI:57823"/>
        <dbReference type="ChEBI" id="CHEBI:58262"/>
        <dbReference type="EC" id="2.7.7.60"/>
    </reaction>
</comment>
<dbReference type="Proteomes" id="UP000019426">
    <property type="component" value="Chromosome M2/40_rep1"/>
</dbReference>
<dbReference type="EMBL" id="HG917868">
    <property type="protein sequence ID" value="CDM69611.1"/>
    <property type="molecule type" value="Genomic_DNA"/>
</dbReference>
<comment type="similarity">
    <text evidence="3 7">Belongs to the IspD/TarI cytidylyltransferase family. IspD subfamily.</text>
</comment>
<keyword evidence="6 7" id="KW-0414">Isoprene biosynthesis</keyword>
<gene>
    <name evidence="7 8" type="primary">ispD</name>
    <name evidence="8" type="ORF">CM240_2475</name>
</gene>
<dbReference type="KEGG" id="clt:CM240_2475"/>
<dbReference type="PROSITE" id="PS01295">
    <property type="entry name" value="ISPD"/>
    <property type="match status" value="1"/>
</dbReference>